<feature type="active site" description="Proton donor" evidence="4">
    <location>
        <position position="111"/>
    </location>
</feature>
<dbReference type="Pfam" id="PF00551">
    <property type="entry name" value="Formyl_trans_N"/>
    <property type="match status" value="1"/>
</dbReference>
<comment type="catalytic activity">
    <reaction evidence="4">
        <text>N(1)-(5-phospho-beta-D-ribosyl)glycinamide + (6R)-10-formyltetrahydrofolate = N(2)-formyl-N(1)-(5-phospho-beta-D-ribosyl)glycinamide + (6S)-5,6,7,8-tetrahydrofolate + H(+)</text>
        <dbReference type="Rhea" id="RHEA:15053"/>
        <dbReference type="ChEBI" id="CHEBI:15378"/>
        <dbReference type="ChEBI" id="CHEBI:57453"/>
        <dbReference type="ChEBI" id="CHEBI:143788"/>
        <dbReference type="ChEBI" id="CHEBI:147286"/>
        <dbReference type="ChEBI" id="CHEBI:195366"/>
        <dbReference type="EC" id="2.1.2.2"/>
    </reaction>
</comment>
<dbReference type="AlphaFoldDB" id="A0A3Q9JJV4"/>
<comment type="function">
    <text evidence="4">Catalyzes the transfer of a formyl group from 10-formyltetrahydrofolate to 5-phospho-ribosyl-glycinamide (GAR), producing 5-phospho-ribosyl-N-formylglycinamide (FGAR) and tetrahydrofolate.</text>
</comment>
<evidence type="ECO:0000256" key="2">
    <source>
        <dbReference type="ARBA" id="ARBA00022679"/>
    </source>
</evidence>
<dbReference type="GO" id="GO:0004644">
    <property type="term" value="F:phosphoribosylglycinamide formyltransferase activity"/>
    <property type="evidence" value="ECO:0007669"/>
    <property type="project" value="UniProtKB-UniRule"/>
</dbReference>
<dbReference type="InterPro" id="IPR036477">
    <property type="entry name" value="Formyl_transf_N_sf"/>
</dbReference>
<comment type="similarity">
    <text evidence="4">Belongs to the GART family.</text>
</comment>
<keyword evidence="2 4" id="KW-0808">Transferase</keyword>
<organism evidence="6 7">
    <name type="scientific">Entomomonas moraniae</name>
    <dbReference type="NCBI Taxonomy" id="2213226"/>
    <lineage>
        <taxon>Bacteria</taxon>
        <taxon>Pseudomonadati</taxon>
        <taxon>Pseudomonadota</taxon>
        <taxon>Gammaproteobacteria</taxon>
        <taxon>Pseudomonadales</taxon>
        <taxon>Pseudomonadaceae</taxon>
        <taxon>Entomomonas</taxon>
    </lineage>
</organism>
<feature type="binding site" evidence="4">
    <location>
        <position position="109"/>
    </location>
    <ligand>
        <name>(6R)-10-formyltetrahydrofolate</name>
        <dbReference type="ChEBI" id="CHEBI:195366"/>
    </ligand>
</feature>
<dbReference type="GO" id="GO:0006189">
    <property type="term" value="P:'de novo' IMP biosynthetic process"/>
    <property type="evidence" value="ECO:0007669"/>
    <property type="project" value="UniProtKB-UniRule"/>
</dbReference>
<dbReference type="PANTHER" id="PTHR43369">
    <property type="entry name" value="PHOSPHORIBOSYLGLYCINAMIDE FORMYLTRANSFERASE"/>
    <property type="match status" value="1"/>
</dbReference>
<feature type="binding site" evidence="4">
    <location>
        <begin position="15"/>
        <end position="17"/>
    </location>
    <ligand>
        <name>N(1)-(5-phospho-beta-D-ribosyl)glycinamide</name>
        <dbReference type="ChEBI" id="CHEBI:143788"/>
    </ligand>
</feature>
<evidence type="ECO:0000313" key="6">
    <source>
        <dbReference type="EMBL" id="AZS51216.1"/>
    </source>
</evidence>
<dbReference type="CDD" id="cd08645">
    <property type="entry name" value="FMT_core_GART"/>
    <property type="match status" value="1"/>
</dbReference>
<feature type="domain" description="Formyl transferase N-terminal" evidence="5">
    <location>
        <begin position="6"/>
        <end position="183"/>
    </location>
</feature>
<dbReference type="KEGG" id="emo:DM558_10750"/>
<name>A0A3Q9JJV4_9GAMM</name>
<dbReference type="Proteomes" id="UP000273143">
    <property type="component" value="Chromosome"/>
</dbReference>
<evidence type="ECO:0000256" key="4">
    <source>
        <dbReference type="HAMAP-Rule" id="MF_01930"/>
    </source>
</evidence>
<evidence type="ECO:0000256" key="1">
    <source>
        <dbReference type="ARBA" id="ARBA00005054"/>
    </source>
</evidence>
<protein>
    <recommendedName>
        <fullName evidence="4">Phosphoribosylglycinamide formyltransferase</fullName>
        <ecNumber evidence="4">2.1.2.2</ecNumber>
    </recommendedName>
    <alternativeName>
        <fullName evidence="4">5'-phosphoribosylglycinamide transformylase</fullName>
    </alternativeName>
    <alternativeName>
        <fullName evidence="4">GAR transformylase</fullName>
        <shortName evidence="4">GART</shortName>
    </alternativeName>
</protein>
<comment type="pathway">
    <text evidence="1 4">Purine metabolism; IMP biosynthesis via de novo pathway; N(2)-formyl-N(1)-(5-phospho-D-ribosyl)glycinamide from N(1)-(5-phospho-D-ribosyl)glycinamide (10-formyl THF route): step 1/1.</text>
</comment>
<dbReference type="GO" id="GO:0005829">
    <property type="term" value="C:cytosol"/>
    <property type="evidence" value="ECO:0007669"/>
    <property type="project" value="TreeGrafter"/>
</dbReference>
<keyword evidence="3 4" id="KW-0658">Purine biosynthesis</keyword>
<gene>
    <name evidence="4" type="primary">purN</name>
    <name evidence="6" type="ORF">DM558_10750</name>
</gene>
<dbReference type="HAMAP" id="MF_01930">
    <property type="entry name" value="PurN"/>
    <property type="match status" value="1"/>
</dbReference>
<dbReference type="RefSeq" id="WP_127163990.1">
    <property type="nucleotide sequence ID" value="NZ_CP029822.1"/>
</dbReference>
<dbReference type="Gene3D" id="3.40.50.170">
    <property type="entry name" value="Formyl transferase, N-terminal domain"/>
    <property type="match status" value="1"/>
</dbReference>
<dbReference type="NCBIfam" id="TIGR00639">
    <property type="entry name" value="PurN"/>
    <property type="match status" value="1"/>
</dbReference>
<dbReference type="InterPro" id="IPR004607">
    <property type="entry name" value="GART"/>
</dbReference>
<sequence length="217" mass="24415">MNKPCRIVVLISGSGSNLQAIIDSVKEQQDVNVVAVISNKADAYGLVRAKQAGIATHYIDHRQYENRQLFDQALMALIDQYEPDLLVLAGFMRILTEAFVNHYLGHLINIHPSLLPKYPGLNTHQRALDANEREHGCSVHFVTPVLDGGPVIIQGVMAIESRMDKQHLEERVHCIEHKVYPIAIKWFAEQQLALVNNSVILNGQILPETGYRYESND</sequence>
<dbReference type="EC" id="2.1.2.2" evidence="4"/>
<dbReference type="InterPro" id="IPR002376">
    <property type="entry name" value="Formyl_transf_N"/>
</dbReference>
<evidence type="ECO:0000256" key="3">
    <source>
        <dbReference type="ARBA" id="ARBA00022755"/>
    </source>
</evidence>
<evidence type="ECO:0000259" key="5">
    <source>
        <dbReference type="Pfam" id="PF00551"/>
    </source>
</evidence>
<reference evidence="7" key="1">
    <citation type="submission" date="2018-06" db="EMBL/GenBank/DDBJ databases">
        <title>Complete genome of Pseudomonas insecticola strain QZS01.</title>
        <authorList>
            <person name="Wang J."/>
            <person name="Su Q."/>
        </authorList>
    </citation>
    <scope>NUCLEOTIDE SEQUENCE [LARGE SCALE GENOMIC DNA]</scope>
    <source>
        <strain evidence="7">QZS01</strain>
    </source>
</reference>
<dbReference type="PANTHER" id="PTHR43369:SF2">
    <property type="entry name" value="PHOSPHORIBOSYLGLYCINAMIDE FORMYLTRANSFERASE"/>
    <property type="match status" value="1"/>
</dbReference>
<dbReference type="EMBL" id="CP029822">
    <property type="protein sequence ID" value="AZS51216.1"/>
    <property type="molecule type" value="Genomic_DNA"/>
</dbReference>
<accession>A0A3Q9JJV4</accession>
<dbReference type="SUPFAM" id="SSF53328">
    <property type="entry name" value="Formyltransferase"/>
    <property type="match status" value="1"/>
</dbReference>
<proteinExistence type="inferred from homology"/>
<evidence type="ECO:0000313" key="7">
    <source>
        <dbReference type="Proteomes" id="UP000273143"/>
    </source>
</evidence>
<keyword evidence="7" id="KW-1185">Reference proteome</keyword>
<feature type="site" description="Raises pKa of active site His" evidence="4">
    <location>
        <position position="147"/>
    </location>
</feature>
<feature type="binding site" evidence="4">
    <location>
        <begin position="92"/>
        <end position="95"/>
    </location>
    <ligand>
        <name>(6R)-10-formyltetrahydrofolate</name>
        <dbReference type="ChEBI" id="CHEBI:195366"/>
    </ligand>
</feature>
<dbReference type="UniPathway" id="UPA00074">
    <property type="reaction ID" value="UER00126"/>
</dbReference>
<feature type="binding site" evidence="4">
    <location>
        <position position="67"/>
    </location>
    <ligand>
        <name>(6R)-10-formyltetrahydrofolate</name>
        <dbReference type="ChEBI" id="CHEBI:195366"/>
    </ligand>
</feature>